<keyword evidence="1" id="KW-0175">Coiled coil</keyword>
<sequence length="300" mass="33069">MSAHDSSAVVLIARMNDIERQRRLLNMSQREQEAKITFATAEKEQLMQAVTTAGDEEVQLKEDLEVLATEQQQLELQKMEAIDRLRKTQEEEALHTAAVEADLQRLTKEKALWQERAQELESLRRSWEEDEATSACIAALRQESETLALLKVEKTTVEDEVAKTTAAIEKVRAVQPGRLACVDPIGAPAGAVQVAGLARTLASMRDSALSEGNSATVATHDTAAALEEEIKRADYEATQAAARHGRTIAALQREVDALSTRASELQQLFSSIGASWQDVLSRMQELQQCKGSGICRRCLT</sequence>
<organism evidence="2 3">
    <name type="scientific">Leishmania panamensis</name>
    <dbReference type="NCBI Taxonomy" id="5679"/>
    <lineage>
        <taxon>Eukaryota</taxon>
        <taxon>Discoba</taxon>
        <taxon>Euglenozoa</taxon>
        <taxon>Kinetoplastea</taxon>
        <taxon>Metakinetoplastina</taxon>
        <taxon>Trypanosomatida</taxon>
        <taxon>Trypanosomatidae</taxon>
        <taxon>Leishmaniinae</taxon>
        <taxon>Leishmania</taxon>
        <taxon>Leishmania guyanensis species complex</taxon>
    </lineage>
</organism>
<dbReference type="KEGG" id="lpan:LPMP_302340"/>
<feature type="coiled-coil region" evidence="1">
    <location>
        <begin position="223"/>
        <end position="268"/>
    </location>
</feature>
<dbReference type="eggNOG" id="ENOG502S93W">
    <property type="taxonomic scope" value="Eukaryota"/>
</dbReference>
<dbReference type="OrthoDB" id="251102at2759"/>
<evidence type="ECO:0000313" key="2">
    <source>
        <dbReference type="EMBL" id="AIO00457.1"/>
    </source>
</evidence>
<dbReference type="EMBL" id="CP009399">
    <property type="protein sequence ID" value="AIO00457.1"/>
    <property type="molecule type" value="Genomic_DNA"/>
</dbReference>
<dbReference type="AlphaFoldDB" id="A0A088SF69"/>
<dbReference type="VEuPathDB" id="TriTrypDB:LPMP_302340"/>
<dbReference type="GeneID" id="22577287"/>
<dbReference type="Proteomes" id="UP000063063">
    <property type="component" value="Chromosome 30"/>
</dbReference>
<gene>
    <name evidence="2" type="ORF">LPMP_302340</name>
</gene>
<proteinExistence type="predicted"/>
<dbReference type="VEuPathDB" id="TriTrypDB:LPAL13_300027700"/>
<name>A0A088SF69_LEIPA</name>
<dbReference type="RefSeq" id="XP_010701257.1">
    <property type="nucleotide sequence ID" value="XM_010702955.1"/>
</dbReference>
<feature type="coiled-coil region" evidence="1">
    <location>
        <begin position="29"/>
        <end position="130"/>
    </location>
</feature>
<protein>
    <submittedName>
        <fullName evidence="2">Uncharacterized protein</fullName>
    </submittedName>
</protein>
<reference evidence="2 3" key="1">
    <citation type="journal article" date="2015" name="Sci. Rep.">
        <title>The genome of Leishmania panamensis: insights into genomics of the L. (Viannia) subgenus.</title>
        <authorList>
            <person name="Llanes A."/>
            <person name="Restrepo C.M."/>
            <person name="Vecchio G.D."/>
            <person name="Anguizola F.J."/>
            <person name="Lleonart R."/>
        </authorList>
    </citation>
    <scope>NUCLEOTIDE SEQUENCE [LARGE SCALE GENOMIC DNA]</scope>
    <source>
        <strain evidence="2 3">MHOM/PA/94/PSC-1</strain>
    </source>
</reference>
<evidence type="ECO:0000313" key="3">
    <source>
        <dbReference type="Proteomes" id="UP000063063"/>
    </source>
</evidence>
<keyword evidence="3" id="KW-1185">Reference proteome</keyword>
<evidence type="ECO:0000256" key="1">
    <source>
        <dbReference type="SAM" id="Coils"/>
    </source>
</evidence>
<accession>A0A088SF69</accession>